<dbReference type="PROSITE" id="PS51257">
    <property type="entry name" value="PROKAR_LIPOPROTEIN"/>
    <property type="match status" value="1"/>
</dbReference>
<dbReference type="GO" id="GO:0004181">
    <property type="term" value="F:metallocarboxypeptidase activity"/>
    <property type="evidence" value="ECO:0007669"/>
    <property type="project" value="InterPro"/>
</dbReference>
<dbReference type="SUPFAM" id="SSF53187">
    <property type="entry name" value="Zn-dependent exopeptidases"/>
    <property type="match status" value="1"/>
</dbReference>
<gene>
    <name evidence="10" type="ORF">AVDCRST_MAG38-535</name>
</gene>
<keyword evidence="6" id="KW-0482">Metalloprotease</keyword>
<keyword evidence="3" id="KW-0645">Protease</keyword>
<sequence length="397" mass="43218">MRILLRSGLVLLLAASATMAACGGSDERDPAVLETGFEERKGSEWTSLPEEQVFLRELDRASERVKVSEIGRSLQGRPIRLVTVGPPRAREQIAAASSLLFVCAQHGTEPAGREYCLQAAREAVEDVGSNTLLIIPTANPDGLVIDERGNGEGIDTNRDHLELSTPEAKAIAAVMRDYRPDLVGDFHEYKDEGAGEVLLSNPETLHLNVDPSIRDLTGRLHGQAVKSLRAGRFDTDLYPTLDPNANEGVLRQQAALRHSPSLLVETPRRGTLSPLERVAAHRAAAGAMFRMFSERRAELAAATAEARRRAADEEASGRGRYYFESPERYTNRPPCAYRLGEDEYFEVDARLALHGIAATGDEGSWTVSTAQASRPTVGLLLDERAPAEVTEADPVAC</sequence>
<dbReference type="EMBL" id="CADCVJ010000032">
    <property type="protein sequence ID" value="CAA9464229.1"/>
    <property type="molecule type" value="Genomic_DNA"/>
</dbReference>
<name>A0A6J4R9R4_9ACTN</name>
<proteinExistence type="inferred from homology"/>
<evidence type="ECO:0000256" key="1">
    <source>
        <dbReference type="ARBA" id="ARBA00001947"/>
    </source>
</evidence>
<evidence type="ECO:0000259" key="9">
    <source>
        <dbReference type="PROSITE" id="PS52035"/>
    </source>
</evidence>
<comment type="similarity">
    <text evidence="2 7">Belongs to the peptidase M14 family.</text>
</comment>
<dbReference type="GO" id="GO:0006508">
    <property type="term" value="P:proteolysis"/>
    <property type="evidence" value="ECO:0007669"/>
    <property type="project" value="UniProtKB-KW"/>
</dbReference>
<dbReference type="Gene3D" id="3.40.630.10">
    <property type="entry name" value="Zn peptidases"/>
    <property type="match status" value="1"/>
</dbReference>
<dbReference type="PROSITE" id="PS52035">
    <property type="entry name" value="PEPTIDASE_M14"/>
    <property type="match status" value="1"/>
</dbReference>
<keyword evidence="8" id="KW-0732">Signal</keyword>
<feature type="active site" description="Proton donor/acceptor" evidence="7">
    <location>
        <position position="265"/>
    </location>
</feature>
<accession>A0A6J4R9R4</accession>
<evidence type="ECO:0000256" key="7">
    <source>
        <dbReference type="PROSITE-ProRule" id="PRU01379"/>
    </source>
</evidence>
<feature type="signal peptide" evidence="8">
    <location>
        <begin position="1"/>
        <end position="20"/>
    </location>
</feature>
<protein>
    <recommendedName>
        <fullName evidence="9">Peptidase M14 domain-containing protein</fullName>
    </recommendedName>
</protein>
<organism evidence="10">
    <name type="scientific">uncultured Solirubrobacteraceae bacterium</name>
    <dbReference type="NCBI Taxonomy" id="1162706"/>
    <lineage>
        <taxon>Bacteria</taxon>
        <taxon>Bacillati</taxon>
        <taxon>Actinomycetota</taxon>
        <taxon>Thermoleophilia</taxon>
        <taxon>Solirubrobacterales</taxon>
        <taxon>Solirubrobacteraceae</taxon>
        <taxon>environmental samples</taxon>
    </lineage>
</organism>
<evidence type="ECO:0000256" key="4">
    <source>
        <dbReference type="ARBA" id="ARBA00022801"/>
    </source>
</evidence>
<feature type="chain" id="PRO_5026882717" description="Peptidase M14 domain-containing protein" evidence="8">
    <location>
        <begin position="21"/>
        <end position="397"/>
    </location>
</feature>
<evidence type="ECO:0000256" key="8">
    <source>
        <dbReference type="SAM" id="SignalP"/>
    </source>
</evidence>
<evidence type="ECO:0000256" key="3">
    <source>
        <dbReference type="ARBA" id="ARBA00022670"/>
    </source>
</evidence>
<dbReference type="PANTHER" id="PTHR11705:SF143">
    <property type="entry name" value="SLL0236 PROTEIN"/>
    <property type="match status" value="1"/>
</dbReference>
<comment type="cofactor">
    <cofactor evidence="1">
        <name>Zn(2+)</name>
        <dbReference type="ChEBI" id="CHEBI:29105"/>
    </cofactor>
</comment>
<dbReference type="GO" id="GO:0005615">
    <property type="term" value="C:extracellular space"/>
    <property type="evidence" value="ECO:0007669"/>
    <property type="project" value="TreeGrafter"/>
</dbReference>
<dbReference type="AlphaFoldDB" id="A0A6J4R9R4"/>
<evidence type="ECO:0000256" key="6">
    <source>
        <dbReference type="ARBA" id="ARBA00023049"/>
    </source>
</evidence>
<feature type="domain" description="Peptidase M14" evidence="9">
    <location>
        <begin position="44"/>
        <end position="292"/>
    </location>
</feature>
<reference evidence="10" key="1">
    <citation type="submission" date="2020-02" db="EMBL/GenBank/DDBJ databases">
        <authorList>
            <person name="Meier V. D."/>
        </authorList>
    </citation>
    <scope>NUCLEOTIDE SEQUENCE</scope>
    <source>
        <strain evidence="10">AVDCRST_MAG38</strain>
    </source>
</reference>
<dbReference type="InterPro" id="IPR000834">
    <property type="entry name" value="Peptidase_M14"/>
</dbReference>
<evidence type="ECO:0000256" key="5">
    <source>
        <dbReference type="ARBA" id="ARBA00022833"/>
    </source>
</evidence>
<evidence type="ECO:0000313" key="10">
    <source>
        <dbReference type="EMBL" id="CAA9464229.1"/>
    </source>
</evidence>
<dbReference type="PANTHER" id="PTHR11705">
    <property type="entry name" value="PROTEASE FAMILY M14 CARBOXYPEPTIDASE A,B"/>
    <property type="match status" value="1"/>
</dbReference>
<dbReference type="Pfam" id="PF00246">
    <property type="entry name" value="Peptidase_M14"/>
    <property type="match status" value="1"/>
</dbReference>
<evidence type="ECO:0000256" key="2">
    <source>
        <dbReference type="ARBA" id="ARBA00005988"/>
    </source>
</evidence>
<keyword evidence="5" id="KW-0862">Zinc</keyword>
<keyword evidence="4" id="KW-0378">Hydrolase</keyword>
<dbReference type="GO" id="GO:0008270">
    <property type="term" value="F:zinc ion binding"/>
    <property type="evidence" value="ECO:0007669"/>
    <property type="project" value="InterPro"/>
</dbReference>